<accession>A0A7W8D222</accession>
<name>A0A7W8D222_9GAMM</name>
<evidence type="ECO:0000256" key="1">
    <source>
        <dbReference type="ARBA" id="ARBA00022729"/>
    </source>
</evidence>
<keyword evidence="1" id="KW-0732">Signal</keyword>
<organism evidence="3 4">
    <name type="scientific">Chiayiivirga flava</name>
    <dbReference type="NCBI Taxonomy" id="659595"/>
    <lineage>
        <taxon>Bacteria</taxon>
        <taxon>Pseudomonadati</taxon>
        <taxon>Pseudomonadota</taxon>
        <taxon>Gammaproteobacteria</taxon>
        <taxon>Lysobacterales</taxon>
        <taxon>Lysobacteraceae</taxon>
        <taxon>Chiayiivirga</taxon>
    </lineage>
</organism>
<evidence type="ECO:0000259" key="2">
    <source>
        <dbReference type="PROSITE" id="PS50914"/>
    </source>
</evidence>
<dbReference type="PANTHER" id="PTHR34606:SF4">
    <property type="entry name" value="OUTER MEMBRANE LIPOPROTEIN DOLP"/>
    <property type="match status" value="1"/>
</dbReference>
<dbReference type="InterPro" id="IPR014004">
    <property type="entry name" value="Transpt-assoc_nodulatn_dom_bac"/>
</dbReference>
<dbReference type="Proteomes" id="UP000521199">
    <property type="component" value="Unassembled WGS sequence"/>
</dbReference>
<gene>
    <name evidence="3" type="ORF">HNQ52_000064</name>
</gene>
<keyword evidence="4" id="KW-1185">Reference proteome</keyword>
<dbReference type="RefSeq" id="WP_183958635.1">
    <property type="nucleotide sequence ID" value="NZ_JACHHP010000001.1"/>
</dbReference>
<dbReference type="InterPro" id="IPR007055">
    <property type="entry name" value="BON_dom"/>
</dbReference>
<dbReference type="SMART" id="SM00749">
    <property type="entry name" value="BON"/>
    <property type="match status" value="3"/>
</dbReference>
<feature type="domain" description="BON" evidence="2">
    <location>
        <begin position="2"/>
        <end position="70"/>
    </location>
</feature>
<evidence type="ECO:0000313" key="4">
    <source>
        <dbReference type="Proteomes" id="UP000521199"/>
    </source>
</evidence>
<dbReference type="PROSITE" id="PS50914">
    <property type="entry name" value="BON"/>
    <property type="match status" value="3"/>
</dbReference>
<dbReference type="EMBL" id="JACHHP010000001">
    <property type="protein sequence ID" value="MBB5206548.1"/>
    <property type="molecule type" value="Genomic_DNA"/>
</dbReference>
<protein>
    <submittedName>
        <fullName evidence="3">Osmotically-inducible protein OsmY</fullName>
    </submittedName>
</protein>
<dbReference type="PANTHER" id="PTHR34606">
    <property type="entry name" value="BON DOMAIN-CONTAINING PROTEIN"/>
    <property type="match status" value="1"/>
</dbReference>
<dbReference type="Pfam" id="PF04972">
    <property type="entry name" value="BON"/>
    <property type="match status" value="3"/>
</dbReference>
<dbReference type="InterPro" id="IPR051686">
    <property type="entry name" value="Lipoprotein_DolP"/>
</dbReference>
<feature type="domain" description="BON" evidence="2">
    <location>
        <begin position="148"/>
        <end position="216"/>
    </location>
</feature>
<feature type="domain" description="BON" evidence="2">
    <location>
        <begin position="77"/>
        <end position="145"/>
    </location>
</feature>
<sequence length="216" mass="24026">MNDNELRQNVIDELDFEPSLDAANIGVAAERGVVTLTGHVASYFQKMSAERAAWRVKGVKAIAQEIEVRLPGDRQLADDEIARRAVNILAWDESVPTDAVKVRVASGWVTLSGSVPWNYQRTAAEYQVRKLSGVAGVINNIELVPQVSAVDVRQRIVSALKRNAEVEADRIRIDVRDNGLVKVEGVVDDWDERQAVERAVWSAPGVHRVEDHLRIM</sequence>
<proteinExistence type="predicted"/>
<reference evidence="3 4" key="1">
    <citation type="submission" date="2020-08" db="EMBL/GenBank/DDBJ databases">
        <title>Genomic Encyclopedia of Type Strains, Phase IV (KMG-IV): sequencing the most valuable type-strain genomes for metagenomic binning, comparative biology and taxonomic classification.</title>
        <authorList>
            <person name="Goeker M."/>
        </authorList>
    </citation>
    <scope>NUCLEOTIDE SEQUENCE [LARGE SCALE GENOMIC DNA]</scope>
    <source>
        <strain evidence="3 4">DSM 24163</strain>
    </source>
</reference>
<comment type="caution">
    <text evidence="3">The sequence shown here is derived from an EMBL/GenBank/DDBJ whole genome shotgun (WGS) entry which is preliminary data.</text>
</comment>
<dbReference type="AlphaFoldDB" id="A0A7W8D222"/>
<dbReference type="Gene3D" id="3.30.1340.30">
    <property type="match status" value="3"/>
</dbReference>
<evidence type="ECO:0000313" key="3">
    <source>
        <dbReference type="EMBL" id="MBB5206548.1"/>
    </source>
</evidence>